<keyword evidence="1" id="KW-0812">Transmembrane</keyword>
<evidence type="ECO:0000256" key="1">
    <source>
        <dbReference type="SAM" id="Phobius"/>
    </source>
</evidence>
<reference evidence="2 3" key="1">
    <citation type="submission" date="2019-04" db="EMBL/GenBank/DDBJ databases">
        <title>Microbes associate with the intestines of laboratory mice.</title>
        <authorList>
            <person name="Navarre W."/>
            <person name="Wong E."/>
            <person name="Huang K."/>
            <person name="Tropini C."/>
            <person name="Ng K."/>
            <person name="Yu B."/>
        </authorList>
    </citation>
    <scope>NUCLEOTIDE SEQUENCE [LARGE SCALE GENOMIC DNA]</scope>
    <source>
        <strain evidence="2 3">NM39_I3</strain>
    </source>
</reference>
<proteinExistence type="predicted"/>
<accession>A0A4S2EMJ8</accession>
<dbReference type="Proteomes" id="UP000310032">
    <property type="component" value="Unassembled WGS sequence"/>
</dbReference>
<protein>
    <submittedName>
        <fullName evidence="2">Uncharacterized protein</fullName>
    </submittedName>
</protein>
<name>A0A4S2EMJ8_PARDI</name>
<evidence type="ECO:0000313" key="2">
    <source>
        <dbReference type="EMBL" id="TGY55783.1"/>
    </source>
</evidence>
<keyword evidence="1" id="KW-0472">Membrane</keyword>
<evidence type="ECO:0000313" key="3">
    <source>
        <dbReference type="Proteomes" id="UP000310032"/>
    </source>
</evidence>
<sequence length="75" mass="8833">MRGRRIYSEEEKKKLEEENREARWGCLSVMAVLFLLSLLMKWAEAGNSPIPFIIIIVLIVVCNIIIFRINRQQNK</sequence>
<keyword evidence="1" id="KW-1133">Transmembrane helix</keyword>
<comment type="caution">
    <text evidence="2">The sequence shown here is derived from an EMBL/GenBank/DDBJ whole genome shotgun (WGS) entry which is preliminary data.</text>
</comment>
<dbReference type="RefSeq" id="WP_135959561.1">
    <property type="nucleotide sequence ID" value="NZ_SRYM01000043.1"/>
</dbReference>
<dbReference type="AlphaFoldDB" id="A0A4S2EMJ8"/>
<dbReference type="EMBL" id="SRYM01000043">
    <property type="protein sequence ID" value="TGY55783.1"/>
    <property type="molecule type" value="Genomic_DNA"/>
</dbReference>
<feature type="transmembrane region" description="Helical" evidence="1">
    <location>
        <begin position="21"/>
        <end position="43"/>
    </location>
</feature>
<gene>
    <name evidence="2" type="ORF">E5342_13475</name>
</gene>
<feature type="transmembrane region" description="Helical" evidence="1">
    <location>
        <begin position="49"/>
        <end position="69"/>
    </location>
</feature>
<organism evidence="2 3">
    <name type="scientific">Parabacteroides distasonis</name>
    <dbReference type="NCBI Taxonomy" id="823"/>
    <lineage>
        <taxon>Bacteria</taxon>
        <taxon>Pseudomonadati</taxon>
        <taxon>Bacteroidota</taxon>
        <taxon>Bacteroidia</taxon>
        <taxon>Bacteroidales</taxon>
        <taxon>Tannerellaceae</taxon>
        <taxon>Parabacteroides</taxon>
    </lineage>
</organism>